<evidence type="ECO:0000313" key="1">
    <source>
        <dbReference type="EMBL" id="ERM93869.1"/>
    </source>
</evidence>
<proteinExistence type="predicted"/>
<keyword evidence="2" id="KW-1185">Reference proteome</keyword>
<dbReference type="EMBL" id="KI397552">
    <property type="protein sequence ID" value="ERM93869.1"/>
    <property type="molecule type" value="Genomic_DNA"/>
</dbReference>
<dbReference type="Proteomes" id="UP000017836">
    <property type="component" value="Unassembled WGS sequence"/>
</dbReference>
<dbReference type="Gramene" id="ERM93869">
    <property type="protein sequence ID" value="ERM93869"/>
    <property type="gene ID" value="AMTR_s00139p00021480"/>
</dbReference>
<sequence length="74" mass="8556">MQSEGNGCLPGLINKKSVHFHESMGKQLGELQEHLGTREEMSISRVAIFPPRQYSFAFFDKEFQKEYGKYEKQG</sequence>
<name>W1NF93_AMBTC</name>
<reference evidence="2" key="1">
    <citation type="journal article" date="2013" name="Science">
        <title>The Amborella genome and the evolution of flowering plants.</title>
        <authorList>
            <consortium name="Amborella Genome Project"/>
        </authorList>
    </citation>
    <scope>NUCLEOTIDE SEQUENCE [LARGE SCALE GENOMIC DNA]</scope>
</reference>
<dbReference type="HOGENOM" id="CLU_2691104_0_0_1"/>
<accession>W1NF93</accession>
<organism evidence="1 2">
    <name type="scientific">Amborella trichopoda</name>
    <dbReference type="NCBI Taxonomy" id="13333"/>
    <lineage>
        <taxon>Eukaryota</taxon>
        <taxon>Viridiplantae</taxon>
        <taxon>Streptophyta</taxon>
        <taxon>Embryophyta</taxon>
        <taxon>Tracheophyta</taxon>
        <taxon>Spermatophyta</taxon>
        <taxon>Magnoliopsida</taxon>
        <taxon>Amborellales</taxon>
        <taxon>Amborellaceae</taxon>
        <taxon>Amborella</taxon>
    </lineage>
</organism>
<dbReference type="AlphaFoldDB" id="W1NF93"/>
<gene>
    <name evidence="1" type="ORF">AMTR_s00139p00021480</name>
</gene>
<evidence type="ECO:0000313" key="2">
    <source>
        <dbReference type="Proteomes" id="UP000017836"/>
    </source>
</evidence>
<protein>
    <submittedName>
        <fullName evidence="1">Uncharacterized protein</fullName>
    </submittedName>
</protein>